<evidence type="ECO:0000313" key="1">
    <source>
        <dbReference type="EMBL" id="TGL58527.1"/>
    </source>
</evidence>
<dbReference type="RefSeq" id="WP_135623827.1">
    <property type="nucleotide sequence ID" value="NZ_RQGD01000033.1"/>
</dbReference>
<protein>
    <submittedName>
        <fullName evidence="1">Uncharacterized protein</fullName>
    </submittedName>
</protein>
<dbReference type="AlphaFoldDB" id="A0A4R9K2Z2"/>
<evidence type="ECO:0000313" key="2">
    <source>
        <dbReference type="Proteomes" id="UP000297693"/>
    </source>
</evidence>
<dbReference type="OrthoDB" id="346934at2"/>
<organism evidence="1 2">
    <name type="scientific">Leptospira ognonensis</name>
    <dbReference type="NCBI Taxonomy" id="2484945"/>
    <lineage>
        <taxon>Bacteria</taxon>
        <taxon>Pseudomonadati</taxon>
        <taxon>Spirochaetota</taxon>
        <taxon>Spirochaetia</taxon>
        <taxon>Leptospirales</taxon>
        <taxon>Leptospiraceae</taxon>
        <taxon>Leptospira</taxon>
    </lineage>
</organism>
<dbReference type="Proteomes" id="UP000297693">
    <property type="component" value="Unassembled WGS sequence"/>
</dbReference>
<dbReference type="EMBL" id="RQGD01000033">
    <property type="protein sequence ID" value="TGL58527.1"/>
    <property type="molecule type" value="Genomic_DNA"/>
</dbReference>
<name>A0A4R9K2Z2_9LEPT</name>
<sequence>MLLNIRIIVALLGTVLLTQQLSAKCYSFRESDIKVCINGDTNEVRKKASAVCKKTIGKDCGPTTGASASCNGTKCYDESGSKRFIIKAN</sequence>
<reference evidence="1" key="1">
    <citation type="journal article" date="2019" name="PLoS Negl. Trop. Dis.">
        <title>Revisiting the worldwide diversity of Leptospira species in the environment.</title>
        <authorList>
            <person name="Vincent A.T."/>
            <person name="Schiettekatte O."/>
            <person name="Bourhy P."/>
            <person name="Veyrier F.J."/>
            <person name="Picardeau M."/>
        </authorList>
    </citation>
    <scope>NUCLEOTIDE SEQUENCE [LARGE SCALE GENOMIC DNA]</scope>
    <source>
        <strain evidence="1">201702476</strain>
    </source>
</reference>
<comment type="caution">
    <text evidence="1">The sequence shown here is derived from an EMBL/GenBank/DDBJ whole genome shotgun (WGS) entry which is preliminary data.</text>
</comment>
<keyword evidence="2" id="KW-1185">Reference proteome</keyword>
<proteinExistence type="predicted"/>
<gene>
    <name evidence="1" type="ORF">EHQ58_10320</name>
</gene>
<accession>A0A4R9K2Z2</accession>